<organism evidence="4 5">
    <name type="scientific">Chromobacterium aquaticum</name>
    <dbReference type="NCBI Taxonomy" id="467180"/>
    <lineage>
        <taxon>Bacteria</taxon>
        <taxon>Pseudomonadati</taxon>
        <taxon>Pseudomonadota</taxon>
        <taxon>Betaproteobacteria</taxon>
        <taxon>Neisseriales</taxon>
        <taxon>Chromobacteriaceae</taxon>
        <taxon>Chromobacterium</taxon>
    </lineage>
</organism>
<feature type="transmembrane region" description="Helical" evidence="2">
    <location>
        <begin position="62"/>
        <end position="84"/>
    </location>
</feature>
<feature type="signal peptide" evidence="3">
    <location>
        <begin position="1"/>
        <end position="20"/>
    </location>
</feature>
<keyword evidence="2" id="KW-0472">Membrane</keyword>
<dbReference type="Proteomes" id="UP001595999">
    <property type="component" value="Unassembled WGS sequence"/>
</dbReference>
<protein>
    <submittedName>
        <fullName evidence="4">DotA/TraY family protein</fullName>
    </submittedName>
</protein>
<name>A0ABV9A0I7_9NEIS</name>
<evidence type="ECO:0000313" key="4">
    <source>
        <dbReference type="EMBL" id="MFC4492444.1"/>
    </source>
</evidence>
<feature type="compositionally biased region" description="Polar residues" evidence="1">
    <location>
        <begin position="711"/>
        <end position="720"/>
    </location>
</feature>
<feature type="region of interest" description="Disordered" evidence="1">
    <location>
        <begin position="698"/>
        <end position="720"/>
    </location>
</feature>
<dbReference type="InterPro" id="IPR027628">
    <property type="entry name" value="DotA_TraY"/>
</dbReference>
<dbReference type="NCBIfam" id="TIGR04346">
    <property type="entry name" value="DotA_TraY"/>
    <property type="match status" value="1"/>
</dbReference>
<gene>
    <name evidence="4" type="ORF">ACFO0R_22775</name>
</gene>
<keyword evidence="3" id="KW-0732">Signal</keyword>
<evidence type="ECO:0000256" key="3">
    <source>
        <dbReference type="SAM" id="SignalP"/>
    </source>
</evidence>
<feature type="transmembrane region" description="Helical" evidence="2">
    <location>
        <begin position="592"/>
        <end position="616"/>
    </location>
</feature>
<feature type="transmembrane region" description="Helical" evidence="2">
    <location>
        <begin position="628"/>
        <end position="649"/>
    </location>
</feature>
<accession>A0ABV9A0I7</accession>
<evidence type="ECO:0000256" key="2">
    <source>
        <dbReference type="SAM" id="Phobius"/>
    </source>
</evidence>
<comment type="caution">
    <text evidence="4">The sequence shown here is derived from an EMBL/GenBank/DDBJ whole genome shotgun (WGS) entry which is preliminary data.</text>
</comment>
<evidence type="ECO:0000313" key="5">
    <source>
        <dbReference type="Proteomes" id="UP001595999"/>
    </source>
</evidence>
<dbReference type="RefSeq" id="WP_231464003.1">
    <property type="nucleotide sequence ID" value="NZ_JAJOHW010000115.1"/>
</dbReference>
<keyword evidence="2" id="KW-0812">Transmembrane</keyword>
<proteinExistence type="predicted"/>
<feature type="transmembrane region" description="Helical" evidence="2">
    <location>
        <begin position="510"/>
        <end position="532"/>
    </location>
</feature>
<keyword evidence="2" id="KW-1133">Transmembrane helix</keyword>
<keyword evidence="5" id="KW-1185">Reference proteome</keyword>
<feature type="chain" id="PRO_5045731202" evidence="3">
    <location>
        <begin position="21"/>
        <end position="720"/>
    </location>
</feature>
<feature type="transmembrane region" description="Helical" evidence="2">
    <location>
        <begin position="538"/>
        <end position="563"/>
    </location>
</feature>
<sequence length="720" mass="75857">MKTRRLMGFVLMLWSLAIRAADMGLITEAAQRAGDKSREALVTIYGNVVNNPLATDGGGDTVLASIFQVSNGIIMVIAGLFVGYQLFRKTAQTAHDGSVFDRAQHTFWQPVRIVFGMCSLFPTANGWCVAQLLLLWSAASVGVGSGNLATDAAIVAFRDGKSMVMQPVAPSTVRLARNVFESDLCMHSINAGLAQAQANGALLPEDSFVQQRATNSGFALQNASFVCGGADLNSDFAPQAQSTNWFGPTIDTSAVRQAHLTALQQLQATLNPAAQQFVNAVVQRQTSGAALPDAELAIQSAAQQYENTVNAAIGTKQGELSALADKLAGAIQQGGWLTLGAWYQTFAQANTKLSDAAAATAHTYGASAGGDPAMLSVYDAALEAFRAQQASTSHAAALDNSGDQQSKARSATDPAQVIGSWFKAPGQRLVNALVNVNAFAGQNGQVNPLIKMKNIGDYTLGIAEAGIAGYTGLKVVTSVTNGGSIIGLASSALNLTTGARDVMQGVADGVAPFLVPLILLLLLIGGMLSTYIPMVPFIIWFGAAINWMAVVGEGVMATPLWAFTHLGAQGDGMGDRSAHGYVFLLNAMLRPLLMVMGFFLGGAIVIAGGTLLNGLFGIAVANAQFDSITGMVSVLFYLFIYLSMATNLIHTAFNLIYLVPDQVINWVGGHIHGTLGRDDNDKMRQAVMAFIGNFDRHAFTNKPTQPKPGSERQNQNGIRS</sequence>
<reference evidence="5" key="1">
    <citation type="journal article" date="2019" name="Int. J. Syst. Evol. Microbiol.">
        <title>The Global Catalogue of Microorganisms (GCM) 10K type strain sequencing project: providing services to taxonomists for standard genome sequencing and annotation.</title>
        <authorList>
            <consortium name="The Broad Institute Genomics Platform"/>
            <consortium name="The Broad Institute Genome Sequencing Center for Infectious Disease"/>
            <person name="Wu L."/>
            <person name="Ma J."/>
        </authorList>
    </citation>
    <scope>NUCLEOTIDE SEQUENCE [LARGE SCALE GENOMIC DNA]</scope>
    <source>
        <strain evidence="5">CGMCC 4.7608</strain>
    </source>
</reference>
<evidence type="ECO:0000256" key="1">
    <source>
        <dbReference type="SAM" id="MobiDB-lite"/>
    </source>
</evidence>
<dbReference type="EMBL" id="JBHSEK010000029">
    <property type="protein sequence ID" value="MFC4492444.1"/>
    <property type="molecule type" value="Genomic_DNA"/>
</dbReference>